<reference evidence="9" key="1">
    <citation type="submission" date="2023-03" db="EMBL/GenBank/DDBJ databases">
        <title>Massive genome expansion in bonnet fungi (Mycena s.s.) driven by repeated elements and novel gene families across ecological guilds.</title>
        <authorList>
            <consortium name="Lawrence Berkeley National Laboratory"/>
            <person name="Harder C.B."/>
            <person name="Miyauchi S."/>
            <person name="Viragh M."/>
            <person name="Kuo A."/>
            <person name="Thoen E."/>
            <person name="Andreopoulos B."/>
            <person name="Lu D."/>
            <person name="Skrede I."/>
            <person name="Drula E."/>
            <person name="Henrissat B."/>
            <person name="Morin E."/>
            <person name="Kohler A."/>
            <person name="Barry K."/>
            <person name="LaButti K."/>
            <person name="Morin E."/>
            <person name="Salamov A."/>
            <person name="Lipzen A."/>
            <person name="Mereny Z."/>
            <person name="Hegedus B."/>
            <person name="Baldrian P."/>
            <person name="Stursova M."/>
            <person name="Weitz H."/>
            <person name="Taylor A."/>
            <person name="Grigoriev I.V."/>
            <person name="Nagy L.G."/>
            <person name="Martin F."/>
            <person name="Kauserud H."/>
        </authorList>
    </citation>
    <scope>NUCLEOTIDE SEQUENCE</scope>
    <source>
        <strain evidence="9">9144</strain>
    </source>
</reference>
<evidence type="ECO:0000256" key="7">
    <source>
        <dbReference type="SAM" id="SignalP"/>
    </source>
</evidence>
<dbReference type="PROSITE" id="PS00624">
    <property type="entry name" value="GMC_OXRED_2"/>
    <property type="match status" value="1"/>
</dbReference>
<feature type="active site" description="Proton donor" evidence="5">
    <location>
        <position position="530"/>
    </location>
</feature>
<dbReference type="SUPFAM" id="SSF54373">
    <property type="entry name" value="FAD-linked reductases, C-terminal domain"/>
    <property type="match status" value="1"/>
</dbReference>
<proteinExistence type="inferred from homology"/>
<feature type="signal peptide" evidence="7">
    <location>
        <begin position="1"/>
        <end position="19"/>
    </location>
</feature>
<dbReference type="SUPFAM" id="SSF51905">
    <property type="entry name" value="FAD/NAD(P)-binding domain"/>
    <property type="match status" value="1"/>
</dbReference>
<evidence type="ECO:0000256" key="5">
    <source>
        <dbReference type="PIRSR" id="PIRSR000137-1"/>
    </source>
</evidence>
<evidence type="ECO:0000256" key="1">
    <source>
        <dbReference type="ARBA" id="ARBA00001974"/>
    </source>
</evidence>
<dbReference type="PIRSF" id="PIRSF000137">
    <property type="entry name" value="Alcohol_oxidase"/>
    <property type="match status" value="1"/>
</dbReference>
<keyword evidence="4 6" id="KW-0274">FAD</keyword>
<evidence type="ECO:0000256" key="3">
    <source>
        <dbReference type="ARBA" id="ARBA00022630"/>
    </source>
</evidence>
<evidence type="ECO:0000256" key="4">
    <source>
        <dbReference type="ARBA" id="ARBA00022827"/>
    </source>
</evidence>
<dbReference type="Gene3D" id="3.50.50.60">
    <property type="entry name" value="FAD/NAD(P)-binding domain"/>
    <property type="match status" value="1"/>
</dbReference>
<keyword evidence="10" id="KW-1185">Reference proteome</keyword>
<dbReference type="InterPro" id="IPR012132">
    <property type="entry name" value="GMC_OxRdtase"/>
</dbReference>
<dbReference type="PANTHER" id="PTHR11552:SF147">
    <property type="entry name" value="CHOLINE DEHYDROGENASE, MITOCHONDRIAL"/>
    <property type="match status" value="1"/>
</dbReference>
<evidence type="ECO:0000256" key="2">
    <source>
        <dbReference type="ARBA" id="ARBA00010790"/>
    </source>
</evidence>
<accession>A0AAD6V292</accession>
<keyword evidence="7" id="KW-0732">Signal</keyword>
<sequence length="595" mass="64231">MLSAIFPLFFLNFLPACLGKIYERAADLPGREYDFIVVGGGTAGLVVANRLTENPDFSVLVLEAGVSNEGVLDSTIPFFVNNLLVPSIFDWNYTTTPQAGLNDRVIPYFRAHILGGCSSHNDMIYTRGTIDDFNRYATLTGDEGWSWDHIFPYFLKNEKWTLPADNHNTFGQFNPVIHSTHGMIETSLSGFAWPLGPRVIQATKELPDFMFNLDMNSGKPLGVGWTQWTIGGGKRSTAATSYLAPKFAQRHNLHVLLHAQVTQLVPSTIGDKLVFGGVQFTHPDIGSSQINVKVTKEIILSAGTVGTPHILMHSGIGDKKALAALGIPSLLDNPSVGRNISDHPTLGLSWIVNSNMTFESVTQNSTAFTEAFAQWNRSHTGPFVDHSLTNIGWFRLDPSAPVFEDFPDPAAGPDTAHIELVFSAGLGGIGPIVDPPGHHMAIGLAVVAPVSRGTITLNSSNPHDPPLIDPGLLTSDFDIYAARAAVQRALRFVTAPVFKDYIIAPLVDVADMTQDELDQFIRNSTGSTSHLVGSAAMSARDAAYGVVDPDLRVKGTEGLRVIDASVLPIVPSAHTQAATYVIAERGADLVKASWT</sequence>
<evidence type="ECO:0000313" key="9">
    <source>
        <dbReference type="EMBL" id="KAJ7198820.1"/>
    </source>
</evidence>
<dbReference type="Gene3D" id="3.30.560.10">
    <property type="entry name" value="Glucose Oxidase, domain 3"/>
    <property type="match status" value="1"/>
</dbReference>
<dbReference type="InterPro" id="IPR000172">
    <property type="entry name" value="GMC_OxRdtase_N"/>
</dbReference>
<evidence type="ECO:0000313" key="10">
    <source>
        <dbReference type="Proteomes" id="UP001219525"/>
    </source>
</evidence>
<dbReference type="Proteomes" id="UP001219525">
    <property type="component" value="Unassembled WGS sequence"/>
</dbReference>
<protein>
    <submittedName>
        <fullName evidence="9">Aryl-alcohol oxidase</fullName>
    </submittedName>
</protein>
<gene>
    <name evidence="9" type="ORF">GGX14DRAFT_525462</name>
</gene>
<evidence type="ECO:0000259" key="8">
    <source>
        <dbReference type="PROSITE" id="PS00624"/>
    </source>
</evidence>
<feature type="binding site" evidence="6">
    <location>
        <position position="261"/>
    </location>
    <ligand>
        <name>FAD</name>
        <dbReference type="ChEBI" id="CHEBI:57692"/>
    </ligand>
</feature>
<comment type="cofactor">
    <cofactor evidence="1 6">
        <name>FAD</name>
        <dbReference type="ChEBI" id="CHEBI:57692"/>
    </cofactor>
</comment>
<comment type="caution">
    <text evidence="9">The sequence shown here is derived from an EMBL/GenBank/DDBJ whole genome shotgun (WGS) entry which is preliminary data.</text>
</comment>
<feature type="active site" description="Proton acceptor" evidence="5">
    <location>
        <position position="574"/>
    </location>
</feature>
<dbReference type="InterPro" id="IPR007867">
    <property type="entry name" value="GMC_OxRtase_C"/>
</dbReference>
<evidence type="ECO:0000256" key="6">
    <source>
        <dbReference type="PIRSR" id="PIRSR000137-2"/>
    </source>
</evidence>
<dbReference type="EMBL" id="JARJCW010000071">
    <property type="protein sequence ID" value="KAJ7198820.1"/>
    <property type="molecule type" value="Genomic_DNA"/>
</dbReference>
<dbReference type="InterPro" id="IPR036188">
    <property type="entry name" value="FAD/NAD-bd_sf"/>
</dbReference>
<dbReference type="AlphaFoldDB" id="A0AAD6V292"/>
<dbReference type="GO" id="GO:0016614">
    <property type="term" value="F:oxidoreductase activity, acting on CH-OH group of donors"/>
    <property type="evidence" value="ECO:0007669"/>
    <property type="project" value="InterPro"/>
</dbReference>
<dbReference type="Pfam" id="PF05199">
    <property type="entry name" value="GMC_oxred_C"/>
    <property type="match status" value="1"/>
</dbReference>
<name>A0AAD6V292_9AGAR</name>
<feature type="domain" description="Glucose-methanol-choline oxidoreductase N-terminal" evidence="8">
    <location>
        <begin position="303"/>
        <end position="317"/>
    </location>
</feature>
<dbReference type="PANTHER" id="PTHR11552">
    <property type="entry name" value="GLUCOSE-METHANOL-CHOLINE GMC OXIDOREDUCTASE"/>
    <property type="match status" value="1"/>
</dbReference>
<organism evidence="9 10">
    <name type="scientific">Mycena pura</name>
    <dbReference type="NCBI Taxonomy" id="153505"/>
    <lineage>
        <taxon>Eukaryota</taxon>
        <taxon>Fungi</taxon>
        <taxon>Dikarya</taxon>
        <taxon>Basidiomycota</taxon>
        <taxon>Agaricomycotina</taxon>
        <taxon>Agaricomycetes</taxon>
        <taxon>Agaricomycetidae</taxon>
        <taxon>Agaricales</taxon>
        <taxon>Marasmiineae</taxon>
        <taxon>Mycenaceae</taxon>
        <taxon>Mycena</taxon>
    </lineage>
</organism>
<feature type="chain" id="PRO_5041923220" evidence="7">
    <location>
        <begin position="20"/>
        <end position="595"/>
    </location>
</feature>
<dbReference type="Pfam" id="PF00732">
    <property type="entry name" value="GMC_oxred_N"/>
    <property type="match status" value="1"/>
</dbReference>
<dbReference type="GO" id="GO:0050660">
    <property type="term" value="F:flavin adenine dinucleotide binding"/>
    <property type="evidence" value="ECO:0007669"/>
    <property type="project" value="InterPro"/>
</dbReference>
<comment type="similarity">
    <text evidence="2">Belongs to the GMC oxidoreductase family.</text>
</comment>
<keyword evidence="3" id="KW-0285">Flavoprotein</keyword>